<dbReference type="Pfam" id="PF13561">
    <property type="entry name" value="adh_short_C2"/>
    <property type="match status" value="1"/>
</dbReference>
<dbReference type="CDD" id="cd05233">
    <property type="entry name" value="SDR_c"/>
    <property type="match status" value="1"/>
</dbReference>
<evidence type="ECO:0000256" key="2">
    <source>
        <dbReference type="ARBA" id="ARBA00023002"/>
    </source>
</evidence>
<organism evidence="3 4">
    <name type="scientific">Amycolatopsis carbonis</name>
    <dbReference type="NCBI Taxonomy" id="715471"/>
    <lineage>
        <taxon>Bacteria</taxon>
        <taxon>Bacillati</taxon>
        <taxon>Actinomycetota</taxon>
        <taxon>Actinomycetes</taxon>
        <taxon>Pseudonocardiales</taxon>
        <taxon>Pseudonocardiaceae</taxon>
        <taxon>Amycolatopsis</taxon>
    </lineage>
</organism>
<comment type="similarity">
    <text evidence="1">Belongs to the short-chain dehydrogenases/reductases (SDR) family.</text>
</comment>
<protein>
    <submittedName>
        <fullName evidence="3">SDR family oxidoreductase</fullName>
        <ecNumber evidence="3">1.-.-.-</ecNumber>
    </submittedName>
</protein>
<dbReference type="PANTHER" id="PTHR43477">
    <property type="entry name" value="DIHYDROANTICAPSIN 7-DEHYDROGENASE"/>
    <property type="match status" value="1"/>
</dbReference>
<dbReference type="EC" id="1.-.-.-" evidence="3"/>
<dbReference type="PRINTS" id="PR00080">
    <property type="entry name" value="SDRFAMILY"/>
</dbReference>
<dbReference type="AlphaFoldDB" id="A0A9Y2MW88"/>
<dbReference type="PANTHER" id="PTHR43477:SF1">
    <property type="entry name" value="DIHYDROANTICAPSIN 7-DEHYDROGENASE"/>
    <property type="match status" value="1"/>
</dbReference>
<evidence type="ECO:0000256" key="1">
    <source>
        <dbReference type="ARBA" id="ARBA00006484"/>
    </source>
</evidence>
<keyword evidence="4" id="KW-1185">Reference proteome</keyword>
<dbReference type="SUPFAM" id="SSF51735">
    <property type="entry name" value="NAD(P)-binding Rossmann-fold domains"/>
    <property type="match status" value="1"/>
</dbReference>
<dbReference type="InterPro" id="IPR002347">
    <property type="entry name" value="SDR_fam"/>
</dbReference>
<dbReference type="RefSeq" id="WP_285974226.1">
    <property type="nucleotide sequence ID" value="NZ_CP127294.1"/>
</dbReference>
<dbReference type="PRINTS" id="PR00081">
    <property type="entry name" value="GDHRDH"/>
</dbReference>
<dbReference type="InterPro" id="IPR051122">
    <property type="entry name" value="SDR_DHRS6-like"/>
</dbReference>
<dbReference type="EMBL" id="CP127294">
    <property type="protein sequence ID" value="WIX83680.1"/>
    <property type="molecule type" value="Genomic_DNA"/>
</dbReference>
<dbReference type="GO" id="GO:0016491">
    <property type="term" value="F:oxidoreductase activity"/>
    <property type="evidence" value="ECO:0007669"/>
    <property type="project" value="UniProtKB-KW"/>
</dbReference>
<dbReference type="Proteomes" id="UP001236014">
    <property type="component" value="Chromosome"/>
</dbReference>
<dbReference type="KEGG" id="acab:QRX50_24450"/>
<accession>A0A9Y2MW88</accession>
<evidence type="ECO:0000313" key="4">
    <source>
        <dbReference type="Proteomes" id="UP001236014"/>
    </source>
</evidence>
<dbReference type="Gene3D" id="3.40.50.720">
    <property type="entry name" value="NAD(P)-binding Rossmann-like Domain"/>
    <property type="match status" value="1"/>
</dbReference>
<name>A0A9Y2MW88_9PSEU</name>
<evidence type="ECO:0000313" key="3">
    <source>
        <dbReference type="EMBL" id="WIX83680.1"/>
    </source>
</evidence>
<dbReference type="InterPro" id="IPR036291">
    <property type="entry name" value="NAD(P)-bd_dom_sf"/>
</dbReference>
<gene>
    <name evidence="3" type="ORF">QRX50_24450</name>
</gene>
<reference evidence="3 4" key="1">
    <citation type="submission" date="2023-06" db="EMBL/GenBank/DDBJ databases">
        <authorList>
            <person name="Oyuntsetseg B."/>
            <person name="Kim S.B."/>
        </authorList>
    </citation>
    <scope>NUCLEOTIDE SEQUENCE [LARGE SCALE GENOMIC DNA]</scope>
    <source>
        <strain evidence="3 4">2-15</strain>
    </source>
</reference>
<keyword evidence="2 3" id="KW-0560">Oxidoreductase</keyword>
<proteinExistence type="inferred from homology"/>
<dbReference type="FunFam" id="3.40.50.720:FF:000084">
    <property type="entry name" value="Short-chain dehydrogenase reductase"/>
    <property type="match status" value="1"/>
</dbReference>
<sequence length="257" mass="26983">MGEDFEGRKLVVVGGSSGIGFATAEQVIAGGGSAVITGRNPDKLQAAVEALSKHGKAWGIAAELTDRAQIPEVRNRIADEHADASLLVNGAGIFVPKPFTEYDEDFYDSFNELNRAMFFITQTVVAGMLSAGNGGSIVNIGAMWAHQGIAATPHTGFSVQKGGLHSLTKALAIELAPHAIRVNAVSPAAVRTPPYYRLVPEAHLEDPVNSFASMHPLGRVGTVEDVANMTSFLLSEKASWMTGAIVDVDGGVMAGRN</sequence>